<dbReference type="PROSITE" id="PS51257">
    <property type="entry name" value="PROKAR_LIPOPROTEIN"/>
    <property type="match status" value="1"/>
</dbReference>
<name>A0A3E1QBK2_9FLAO</name>
<keyword evidence="2" id="KW-1185">Reference proteome</keyword>
<keyword evidence="1" id="KW-0378">Hydrolase</keyword>
<reference evidence="1 2" key="1">
    <citation type="journal article" date="2007" name="Int. J. Syst. Evol. Microbiol.">
        <title>Marixanthomonas ophiurae gen. nov., sp. nov., a marine bacterium of the family Flavobacteriaceae isolated from a deep-sea brittle star.</title>
        <authorList>
            <person name="Romanenko L.A."/>
            <person name="Uchino M."/>
            <person name="Frolova G.M."/>
            <person name="Mikhailov V.V."/>
        </authorList>
    </citation>
    <scope>NUCLEOTIDE SEQUENCE [LARGE SCALE GENOMIC DNA]</scope>
    <source>
        <strain evidence="1 2">KMM 3046</strain>
    </source>
</reference>
<dbReference type="InterPro" id="IPR029058">
    <property type="entry name" value="AB_hydrolase_fold"/>
</dbReference>
<protein>
    <submittedName>
        <fullName evidence="1">Alpha/beta hydrolase</fullName>
    </submittedName>
</protein>
<comment type="caution">
    <text evidence="1">The sequence shown here is derived from an EMBL/GenBank/DDBJ whole genome shotgun (WGS) entry which is preliminary data.</text>
</comment>
<dbReference type="SUPFAM" id="SSF53474">
    <property type="entry name" value="alpha/beta-Hydrolases"/>
    <property type="match status" value="1"/>
</dbReference>
<evidence type="ECO:0000313" key="2">
    <source>
        <dbReference type="Proteomes" id="UP000261082"/>
    </source>
</evidence>
<dbReference type="Proteomes" id="UP000261082">
    <property type="component" value="Unassembled WGS sequence"/>
</dbReference>
<dbReference type="GO" id="GO:0016787">
    <property type="term" value="F:hydrolase activity"/>
    <property type="evidence" value="ECO:0007669"/>
    <property type="project" value="UniProtKB-KW"/>
</dbReference>
<gene>
    <name evidence="1" type="ORF">DZ858_05505</name>
</gene>
<proteinExistence type="predicted"/>
<dbReference type="EMBL" id="QVID01000001">
    <property type="protein sequence ID" value="RFN59517.1"/>
    <property type="molecule type" value="Genomic_DNA"/>
</dbReference>
<accession>A0A3E1QBK2</accession>
<dbReference type="OrthoDB" id="823958at2"/>
<sequence length="214" mass="24546">MKTKLYFLILFCFTLFSCGIKNDDRFIFFLHNRFLEEHELHELHPEFGRTEYNEIIAEFEQSGLRVISEKRNGNVNAREYAVGIVAQIDSLIKTGIEPKKITVAGTSKGGYIAQYVSTLANNPDLNFVFIASFRDSDIDTIPEINYCGNILNIYEKSDSFGVSALERKNTSTCQITHYKEIELNTGMGHGFLFKPLKEWIEPTINWAKGYYDAK</sequence>
<evidence type="ECO:0000313" key="1">
    <source>
        <dbReference type="EMBL" id="RFN59517.1"/>
    </source>
</evidence>
<dbReference type="AlphaFoldDB" id="A0A3E1QBK2"/>
<organism evidence="1 2">
    <name type="scientific">Marixanthomonas ophiurae</name>
    <dbReference type="NCBI Taxonomy" id="387659"/>
    <lineage>
        <taxon>Bacteria</taxon>
        <taxon>Pseudomonadati</taxon>
        <taxon>Bacteroidota</taxon>
        <taxon>Flavobacteriia</taxon>
        <taxon>Flavobacteriales</taxon>
        <taxon>Flavobacteriaceae</taxon>
        <taxon>Marixanthomonas</taxon>
    </lineage>
</organism>